<protein>
    <submittedName>
        <fullName evidence="3">Alpha/beta hydrolase</fullName>
    </submittedName>
</protein>
<dbReference type="AlphaFoldDB" id="A0A7K3WCI8"/>
<feature type="region of interest" description="Disordered" evidence="1">
    <location>
        <begin position="253"/>
        <end position="277"/>
    </location>
</feature>
<dbReference type="SUPFAM" id="SSF53474">
    <property type="entry name" value="alpha/beta-Hydrolases"/>
    <property type="match status" value="1"/>
</dbReference>
<dbReference type="PANTHER" id="PTHR43798">
    <property type="entry name" value="MONOACYLGLYCEROL LIPASE"/>
    <property type="match status" value="1"/>
</dbReference>
<dbReference type="PRINTS" id="PR00111">
    <property type="entry name" value="ABHYDROLASE"/>
</dbReference>
<comment type="caution">
    <text evidence="3">The sequence shown here is derived from an EMBL/GenBank/DDBJ whole genome shotgun (WGS) entry which is preliminary data.</text>
</comment>
<dbReference type="Proteomes" id="UP000470470">
    <property type="component" value="Unassembled WGS sequence"/>
</dbReference>
<gene>
    <name evidence="3" type="ORF">G1H19_08810</name>
</gene>
<sequence length="277" mass="28896">MRWPGSARRTPLEWAPGRSASLFHRERGRGGVPVVLVHGLGMSSRSMLRLLRRLCGQGRVLAPDLPGCGRTRGGRRVVTAAELAAALTAWLDALGLDDVVLVGHSLGAQVCCEVAVRQPARVRALVLVGPTRDPAAPTVARQVLRLVADVPREHPGLWAVGALDYLRAGPLRMLRVQAAVLRDPVEVPAARMRVPTTVVRGARDPVSGQAWCERLAALVPGAVLRVVPGAAHGVPFSAPGALARLVGEVRAADGSGQATPTGSGGNSTSAGCGRSNR</sequence>
<keyword evidence="4" id="KW-1185">Reference proteome</keyword>
<evidence type="ECO:0000313" key="3">
    <source>
        <dbReference type="EMBL" id="NEL54097.1"/>
    </source>
</evidence>
<organism evidence="3 4">
    <name type="scientific">Goekera deserti</name>
    <dbReference type="NCBI Taxonomy" id="2497753"/>
    <lineage>
        <taxon>Bacteria</taxon>
        <taxon>Bacillati</taxon>
        <taxon>Actinomycetota</taxon>
        <taxon>Actinomycetes</taxon>
        <taxon>Geodermatophilales</taxon>
        <taxon>Geodermatophilaceae</taxon>
        <taxon>Goekera</taxon>
    </lineage>
</organism>
<dbReference type="Pfam" id="PF12697">
    <property type="entry name" value="Abhydrolase_6"/>
    <property type="match status" value="1"/>
</dbReference>
<dbReference type="InterPro" id="IPR029058">
    <property type="entry name" value="AB_hydrolase_fold"/>
</dbReference>
<keyword evidence="3" id="KW-0378">Hydrolase</keyword>
<reference evidence="3 4" key="1">
    <citation type="submission" date="2020-02" db="EMBL/GenBank/DDBJ databases">
        <title>The whole genome sequence of CPCC 205119.</title>
        <authorList>
            <person name="Jiang Z."/>
        </authorList>
    </citation>
    <scope>NUCLEOTIDE SEQUENCE [LARGE SCALE GENOMIC DNA]</scope>
    <source>
        <strain evidence="3 4">CPCC 205119</strain>
    </source>
</reference>
<dbReference type="GO" id="GO:0016020">
    <property type="term" value="C:membrane"/>
    <property type="evidence" value="ECO:0007669"/>
    <property type="project" value="TreeGrafter"/>
</dbReference>
<evidence type="ECO:0000256" key="1">
    <source>
        <dbReference type="SAM" id="MobiDB-lite"/>
    </source>
</evidence>
<feature type="compositionally biased region" description="Polar residues" evidence="1">
    <location>
        <begin position="256"/>
        <end position="270"/>
    </location>
</feature>
<dbReference type="GO" id="GO:0016787">
    <property type="term" value="F:hydrolase activity"/>
    <property type="evidence" value="ECO:0007669"/>
    <property type="project" value="UniProtKB-KW"/>
</dbReference>
<dbReference type="EMBL" id="JAAGWK010000010">
    <property type="protein sequence ID" value="NEL54097.1"/>
    <property type="molecule type" value="Genomic_DNA"/>
</dbReference>
<proteinExistence type="predicted"/>
<evidence type="ECO:0000259" key="2">
    <source>
        <dbReference type="Pfam" id="PF12697"/>
    </source>
</evidence>
<name>A0A7K3WCI8_9ACTN</name>
<dbReference type="RefSeq" id="WP_152729939.1">
    <property type="nucleotide sequence ID" value="NZ_JAABOZ010000002.1"/>
</dbReference>
<dbReference type="InterPro" id="IPR000073">
    <property type="entry name" value="AB_hydrolase_1"/>
</dbReference>
<dbReference type="InterPro" id="IPR050266">
    <property type="entry name" value="AB_hydrolase_sf"/>
</dbReference>
<dbReference type="PANTHER" id="PTHR43798:SF33">
    <property type="entry name" value="HYDROLASE, PUTATIVE (AFU_ORTHOLOGUE AFUA_2G14860)-RELATED"/>
    <property type="match status" value="1"/>
</dbReference>
<evidence type="ECO:0000313" key="4">
    <source>
        <dbReference type="Proteomes" id="UP000470470"/>
    </source>
</evidence>
<accession>A0A7K3WCI8</accession>
<feature type="domain" description="AB hydrolase-1" evidence="2">
    <location>
        <begin position="34"/>
        <end position="244"/>
    </location>
</feature>
<dbReference type="Gene3D" id="3.40.50.1820">
    <property type="entry name" value="alpha/beta hydrolase"/>
    <property type="match status" value="1"/>
</dbReference>